<dbReference type="EMBL" id="RBCJ01000001">
    <property type="protein sequence ID" value="RKN83589.1"/>
    <property type="molecule type" value="Genomic_DNA"/>
</dbReference>
<dbReference type="Gene3D" id="3.40.30.10">
    <property type="entry name" value="Glutaredoxin"/>
    <property type="match status" value="1"/>
</dbReference>
<sequence length="181" mass="21050">MRTSAFLFFTLFCMALNGQNQEITPENGNSFLLGKITLNVFEKEPYREWYQKSYQDYGVDETLVHLFSKKLSHYRIQLFLGTWCGDSKREVPRFIKILKEANFPLENLEVVALDRRKGWYKKSPGGEERGKNIKKVPTILFIKNGKEVNRIVESPVESLEEDMALILNGGEYIPNYAVMKQ</sequence>
<gene>
    <name evidence="1" type="ORF">D7Z94_07180</name>
</gene>
<accession>A0A3B0CGR5</accession>
<protein>
    <submittedName>
        <fullName evidence="1">Thioredoxin family protein</fullName>
    </submittedName>
</protein>
<dbReference type="InterPro" id="IPR036249">
    <property type="entry name" value="Thioredoxin-like_sf"/>
</dbReference>
<reference evidence="1 2" key="1">
    <citation type="submission" date="2018-10" db="EMBL/GenBank/DDBJ databases">
        <title>Ulvibacterium marinum gen. nov., sp. nov., a novel marine bacterium of the family Flavobacteriaceae, isolated from a culture of the green alga Ulva prolifera.</title>
        <authorList>
            <person name="Zhang Z."/>
        </authorList>
    </citation>
    <scope>NUCLEOTIDE SEQUENCE [LARGE SCALE GENOMIC DNA]</scope>
    <source>
        <strain evidence="1 2">CCMM003</strain>
    </source>
</reference>
<dbReference type="CDD" id="cd02947">
    <property type="entry name" value="TRX_family"/>
    <property type="match status" value="1"/>
</dbReference>
<evidence type="ECO:0000313" key="2">
    <source>
        <dbReference type="Proteomes" id="UP000276603"/>
    </source>
</evidence>
<dbReference type="RefSeq" id="WP_120710795.1">
    <property type="nucleotide sequence ID" value="NZ_RBCJ01000001.1"/>
</dbReference>
<keyword evidence="2" id="KW-1185">Reference proteome</keyword>
<dbReference type="SUPFAM" id="SSF52833">
    <property type="entry name" value="Thioredoxin-like"/>
    <property type="match status" value="1"/>
</dbReference>
<name>A0A3B0CGR5_9FLAO</name>
<dbReference type="OrthoDB" id="6398367at2"/>
<comment type="caution">
    <text evidence="1">The sequence shown here is derived from an EMBL/GenBank/DDBJ whole genome shotgun (WGS) entry which is preliminary data.</text>
</comment>
<evidence type="ECO:0000313" key="1">
    <source>
        <dbReference type="EMBL" id="RKN83589.1"/>
    </source>
</evidence>
<organism evidence="1 2">
    <name type="scientific">Ulvibacterium marinum</name>
    <dbReference type="NCBI Taxonomy" id="2419782"/>
    <lineage>
        <taxon>Bacteria</taxon>
        <taxon>Pseudomonadati</taxon>
        <taxon>Bacteroidota</taxon>
        <taxon>Flavobacteriia</taxon>
        <taxon>Flavobacteriales</taxon>
        <taxon>Flavobacteriaceae</taxon>
        <taxon>Ulvibacterium</taxon>
    </lineage>
</organism>
<proteinExistence type="predicted"/>
<dbReference type="AlphaFoldDB" id="A0A3B0CGR5"/>
<dbReference type="Proteomes" id="UP000276603">
    <property type="component" value="Unassembled WGS sequence"/>
</dbReference>